<dbReference type="Proteomes" id="UP001642360">
    <property type="component" value="Unassembled WGS sequence"/>
</dbReference>
<accession>A0ABC8RPM3</accession>
<name>A0ABC8RPM3_9AQUA</name>
<evidence type="ECO:0000256" key="1">
    <source>
        <dbReference type="SAM" id="MobiDB-lite"/>
    </source>
</evidence>
<proteinExistence type="predicted"/>
<reference evidence="2 3" key="1">
    <citation type="submission" date="2024-02" db="EMBL/GenBank/DDBJ databases">
        <authorList>
            <person name="Vignale AGUSTIN F."/>
            <person name="Sosa J E."/>
            <person name="Modenutti C."/>
        </authorList>
    </citation>
    <scope>NUCLEOTIDE SEQUENCE [LARGE SCALE GENOMIC DNA]</scope>
</reference>
<keyword evidence="3" id="KW-1185">Reference proteome</keyword>
<protein>
    <submittedName>
        <fullName evidence="2">Uncharacterized protein</fullName>
    </submittedName>
</protein>
<sequence>MEDSEQIMDSCVLSKVFPRSGLDPNNGSQYGAPFNEEECDDIQEICVESFYDRGSLPLPDNQKNSVVTCTIVSGNTYSRSLSEPGPSSDVPSAINVPPYFPVFGKPLAESLLSDGAAHSRSYNRKNYVVMSTFVPAEPAPSSAVPSANHIPPYFPEFDKIHAETLSSNVAAHMLPYSQKNSVVTSTFVPGSTRDWSLSEPGLLLTELSGNNGPPNFPEIDKTRAESLPSDGAAHWRPYNQKNSVVWSTFIPESTCSRSFSEPGPSSVVTTANKTSPDVPDDDDFDSLFAMFTEDSPPIENNNNELDNLQSFWPF</sequence>
<feature type="region of interest" description="Disordered" evidence="1">
    <location>
        <begin position="257"/>
        <end position="283"/>
    </location>
</feature>
<gene>
    <name evidence="2" type="ORF">ILEXP_LOCUS14809</name>
</gene>
<evidence type="ECO:0000313" key="3">
    <source>
        <dbReference type="Proteomes" id="UP001642360"/>
    </source>
</evidence>
<comment type="caution">
    <text evidence="2">The sequence shown here is derived from an EMBL/GenBank/DDBJ whole genome shotgun (WGS) entry which is preliminary data.</text>
</comment>
<feature type="compositionally biased region" description="Polar residues" evidence="1">
    <location>
        <begin position="266"/>
        <end position="275"/>
    </location>
</feature>
<organism evidence="2 3">
    <name type="scientific">Ilex paraguariensis</name>
    <name type="common">yerba mate</name>
    <dbReference type="NCBI Taxonomy" id="185542"/>
    <lineage>
        <taxon>Eukaryota</taxon>
        <taxon>Viridiplantae</taxon>
        <taxon>Streptophyta</taxon>
        <taxon>Embryophyta</taxon>
        <taxon>Tracheophyta</taxon>
        <taxon>Spermatophyta</taxon>
        <taxon>Magnoliopsida</taxon>
        <taxon>eudicotyledons</taxon>
        <taxon>Gunneridae</taxon>
        <taxon>Pentapetalae</taxon>
        <taxon>asterids</taxon>
        <taxon>campanulids</taxon>
        <taxon>Aquifoliales</taxon>
        <taxon>Aquifoliaceae</taxon>
        <taxon>Ilex</taxon>
    </lineage>
</organism>
<dbReference type="AlphaFoldDB" id="A0ABC8RPM3"/>
<evidence type="ECO:0000313" key="2">
    <source>
        <dbReference type="EMBL" id="CAK9146931.1"/>
    </source>
</evidence>
<dbReference type="EMBL" id="CAUOFW020001625">
    <property type="protein sequence ID" value="CAK9146931.1"/>
    <property type="molecule type" value="Genomic_DNA"/>
</dbReference>